<accession>R4YW22</accession>
<proteinExistence type="predicted"/>
<dbReference type="HOGENOM" id="CLU_2128928_0_0_11"/>
<keyword evidence="3" id="KW-1185">Reference proteome</keyword>
<feature type="region of interest" description="Disordered" evidence="1">
    <location>
        <begin position="1"/>
        <end position="44"/>
    </location>
</feature>
<name>R4YW22_9ACTN</name>
<sequence>MTSLTAAHRRPVSPSPGAARWPATPPRRRDRRELSSVGGGLPCDLRPERLKVRKRSLVLEASGGPSGVDDRVKVRDPNDKPSGDLDVDRIGISLGEALAWVCRPEGQIDVSVT</sequence>
<feature type="compositionally biased region" description="Basic and acidic residues" evidence="1">
    <location>
        <begin position="68"/>
        <end position="87"/>
    </location>
</feature>
<evidence type="ECO:0000313" key="2">
    <source>
        <dbReference type="EMBL" id="CCM62055.1"/>
    </source>
</evidence>
<evidence type="ECO:0000256" key="1">
    <source>
        <dbReference type="SAM" id="MobiDB-lite"/>
    </source>
</evidence>
<organism evidence="2 3">
    <name type="scientific">Candidatus Neomicrothrix parvicella RN1</name>
    <dbReference type="NCBI Taxonomy" id="1229780"/>
    <lineage>
        <taxon>Bacteria</taxon>
        <taxon>Bacillati</taxon>
        <taxon>Actinomycetota</taxon>
        <taxon>Acidimicrobiia</taxon>
        <taxon>Acidimicrobiales</taxon>
        <taxon>Microthrixaceae</taxon>
        <taxon>Candidatus Neomicrothrix</taxon>
    </lineage>
</organism>
<dbReference type="EMBL" id="CANL01000001">
    <property type="protein sequence ID" value="CCM62055.1"/>
    <property type="molecule type" value="Genomic_DNA"/>
</dbReference>
<gene>
    <name evidence="2" type="ORF">BN381_10286</name>
</gene>
<feature type="region of interest" description="Disordered" evidence="1">
    <location>
        <begin position="58"/>
        <end position="87"/>
    </location>
</feature>
<protein>
    <submittedName>
        <fullName evidence="2">Uncharacterized protein</fullName>
    </submittedName>
</protein>
<comment type="caution">
    <text evidence="2">The sequence shown here is derived from an EMBL/GenBank/DDBJ whole genome shotgun (WGS) entry which is preliminary data.</text>
</comment>
<dbReference type="AlphaFoldDB" id="R4YW22"/>
<evidence type="ECO:0000313" key="3">
    <source>
        <dbReference type="Proteomes" id="UP000018291"/>
    </source>
</evidence>
<dbReference type="STRING" id="1229780.BN381_10286"/>
<reference evidence="2 3" key="1">
    <citation type="journal article" date="2013" name="ISME J.">
        <title>Metabolic model for the filamentous 'Candidatus Microthrix parvicella' based on genomic and metagenomic analyses.</title>
        <authorList>
            <person name="Jon McIlroy S."/>
            <person name="Kristiansen R."/>
            <person name="Albertsen M."/>
            <person name="Michael Karst S."/>
            <person name="Rossetti S."/>
            <person name="Lund Nielsen J."/>
            <person name="Tandoi V."/>
            <person name="James Seviour R."/>
            <person name="Nielsen P.H."/>
        </authorList>
    </citation>
    <scope>NUCLEOTIDE SEQUENCE [LARGE SCALE GENOMIC DNA]</scope>
    <source>
        <strain evidence="2 3">RN1</strain>
    </source>
</reference>
<dbReference type="Proteomes" id="UP000018291">
    <property type="component" value="Unassembled WGS sequence"/>
</dbReference>